<dbReference type="GO" id="GO:0003677">
    <property type="term" value="F:DNA binding"/>
    <property type="evidence" value="ECO:0007669"/>
    <property type="project" value="UniProtKB-UniRule"/>
</dbReference>
<dbReference type="InterPro" id="IPR036388">
    <property type="entry name" value="WH-like_DNA-bd_sf"/>
</dbReference>
<dbReference type="PANTHER" id="PTHR44846:SF16">
    <property type="entry name" value="TRANSCRIPTIONAL REGULATOR PHNF-RELATED"/>
    <property type="match status" value="1"/>
</dbReference>
<dbReference type="EMBL" id="PDDY01000004">
    <property type="protein sequence ID" value="PEH37912.1"/>
    <property type="molecule type" value="Genomic_DNA"/>
</dbReference>
<dbReference type="SMART" id="SM00866">
    <property type="entry name" value="UTRA"/>
    <property type="match status" value="1"/>
</dbReference>
<reference evidence="9" key="3">
    <citation type="submission" date="2017-09" db="EMBL/GenBank/DDBJ databases">
        <title>FDA dAtabase for Regulatory Grade micrObial Sequences (FDA-ARGOS): Supporting development and validation of Infectious Disease Dx tests.</title>
        <authorList>
            <person name="Minogue T."/>
            <person name="Wolcott M."/>
            <person name="Wasieloski L."/>
            <person name="Aguilar W."/>
            <person name="Moore D."/>
            <person name="Tallon L."/>
            <person name="Sadzewicz L."/>
            <person name="Ott S."/>
            <person name="Zhao X."/>
            <person name="Nagaraj S."/>
            <person name="Vavikolanu K."/>
            <person name="Aluvathingal J."/>
            <person name="Nadendla S."/>
            <person name="Sichtig H."/>
        </authorList>
    </citation>
    <scope>NUCLEOTIDE SEQUENCE [LARGE SCALE GENOMIC DNA]</scope>
    <source>
        <strain evidence="9">FDAARGOS_390</strain>
    </source>
</reference>
<protein>
    <recommendedName>
        <fullName evidence="4">Histidine utilization repressor</fullName>
    </recommendedName>
</protein>
<dbReference type="OrthoDB" id="9808698at2"/>
<dbReference type="SUPFAM" id="SSF64288">
    <property type="entry name" value="Chorismate lyase-like"/>
    <property type="match status" value="1"/>
</dbReference>
<dbReference type="InterPro" id="IPR010248">
    <property type="entry name" value="His_ut_repres"/>
</dbReference>
<dbReference type="Pfam" id="PF00392">
    <property type="entry name" value="GntR"/>
    <property type="match status" value="1"/>
</dbReference>
<dbReference type="SUPFAM" id="SSF46785">
    <property type="entry name" value="Winged helix' DNA-binding domain"/>
    <property type="match status" value="1"/>
</dbReference>
<dbReference type="GO" id="GO:0003700">
    <property type="term" value="F:DNA-binding transcription factor activity"/>
    <property type="evidence" value="ECO:0007669"/>
    <property type="project" value="UniProtKB-UniRule"/>
</dbReference>
<dbReference type="InterPro" id="IPR011663">
    <property type="entry name" value="UTRA"/>
</dbReference>
<keyword evidence="3" id="KW-0804">Transcription</keyword>
<dbReference type="PANTHER" id="PTHR44846">
    <property type="entry name" value="MANNOSYL-D-GLYCERATE TRANSPORT/METABOLISM SYSTEM REPRESSOR MNGR-RELATED"/>
    <property type="match status" value="1"/>
</dbReference>
<organism evidence="7 9">
    <name type="scientific">Burkholderia gladioli</name>
    <name type="common">Pseudomonas marginata</name>
    <name type="synonym">Phytomonas marginata</name>
    <dbReference type="NCBI Taxonomy" id="28095"/>
    <lineage>
        <taxon>Bacteria</taxon>
        <taxon>Pseudomonadati</taxon>
        <taxon>Pseudomonadota</taxon>
        <taxon>Betaproteobacteria</taxon>
        <taxon>Burkholderiales</taxon>
        <taxon>Burkholderiaceae</taxon>
        <taxon>Burkholderia</taxon>
    </lineage>
</organism>
<dbReference type="InterPro" id="IPR000524">
    <property type="entry name" value="Tscrpt_reg_HTH_GntR"/>
</dbReference>
<dbReference type="GO" id="GO:0045892">
    <property type="term" value="P:negative regulation of DNA-templated transcription"/>
    <property type="evidence" value="ECO:0007669"/>
    <property type="project" value="UniProtKB-UniRule"/>
</dbReference>
<keyword evidence="2" id="KW-0238">DNA-binding</keyword>
<comment type="caution">
    <text evidence="7">The sequence shown here is derived from an EMBL/GenBank/DDBJ whole genome shotgun (WGS) entry which is preliminary data.</text>
</comment>
<dbReference type="Proteomes" id="UP000029590">
    <property type="component" value="Unassembled WGS sequence"/>
</dbReference>
<evidence type="ECO:0000259" key="5">
    <source>
        <dbReference type="PROSITE" id="PS50949"/>
    </source>
</evidence>
<dbReference type="SMART" id="SM00345">
    <property type="entry name" value="HTH_GNTR"/>
    <property type="match status" value="1"/>
</dbReference>
<name>A0A095HCJ2_BURGA</name>
<dbReference type="PROSITE" id="PS50949">
    <property type="entry name" value="HTH_GNTR"/>
    <property type="match status" value="1"/>
</dbReference>
<dbReference type="PRINTS" id="PR00035">
    <property type="entry name" value="HTHGNTR"/>
</dbReference>
<proteinExistence type="predicted"/>
<evidence type="ECO:0000256" key="1">
    <source>
        <dbReference type="ARBA" id="ARBA00023015"/>
    </source>
</evidence>
<dbReference type="InterPro" id="IPR028978">
    <property type="entry name" value="Chorismate_lyase_/UTRA_dom_sf"/>
</dbReference>
<dbReference type="EMBL" id="JPGG01000017">
    <property type="protein sequence ID" value="KGC11294.1"/>
    <property type="molecule type" value="Genomic_DNA"/>
</dbReference>
<gene>
    <name evidence="7" type="primary">hutC</name>
    <name evidence="7" type="ORF">CRM94_26000</name>
    <name evidence="6" type="ORF">DM48_7501</name>
</gene>
<dbReference type="AlphaFoldDB" id="A0A095HCJ2"/>
<evidence type="ECO:0000313" key="8">
    <source>
        <dbReference type="Proteomes" id="UP000029590"/>
    </source>
</evidence>
<dbReference type="InterPro" id="IPR036390">
    <property type="entry name" value="WH_DNA-bd_sf"/>
</dbReference>
<evidence type="ECO:0000256" key="4">
    <source>
        <dbReference type="NCBIfam" id="TIGR02018"/>
    </source>
</evidence>
<dbReference type="RefSeq" id="WP_059443145.1">
    <property type="nucleotide sequence ID" value="NZ_CADEVY010000004.1"/>
</dbReference>
<dbReference type="KEGG" id="bgo:BM43_3998"/>
<evidence type="ECO:0000313" key="6">
    <source>
        <dbReference type="EMBL" id="KGC11294.1"/>
    </source>
</evidence>
<accession>A0A095HCJ2</accession>
<evidence type="ECO:0000256" key="2">
    <source>
        <dbReference type="ARBA" id="ARBA00023125"/>
    </source>
</evidence>
<sequence length="253" mass="28273">MPNMRHTSPRNTVADLPRPLYEQIKQYVLDQIADGLYRPGEKIPSENELVAIFGTSRLTVNRALRELSSSGVLQRLHGVGTFVAQPKAASMFIHLHNIADDIRSRGQALTTRVFELGRIRPTAEIATRMETTRRNSIFHSLVVYCANGMPVQLEDRYVAPGFAPDYLQQDFAQQSTTDYLQSIALPTATEHEMQAVNPEATEASLLGVSEIEPCLLVRRKTWVGSTVTTFSRFLHPGSRHTFFSRSSLDSIAS</sequence>
<dbReference type="Gene3D" id="3.40.1410.10">
    <property type="entry name" value="Chorismate lyase-like"/>
    <property type="match status" value="1"/>
</dbReference>
<evidence type="ECO:0000313" key="9">
    <source>
        <dbReference type="Proteomes" id="UP000220629"/>
    </source>
</evidence>
<dbReference type="NCBIfam" id="TIGR02018">
    <property type="entry name" value="his_ut_repres"/>
    <property type="match status" value="1"/>
</dbReference>
<dbReference type="Gene3D" id="1.10.10.10">
    <property type="entry name" value="Winged helix-like DNA-binding domain superfamily/Winged helix DNA-binding domain"/>
    <property type="match status" value="1"/>
</dbReference>
<dbReference type="Proteomes" id="UP000220629">
    <property type="component" value="Unassembled WGS sequence"/>
</dbReference>
<dbReference type="CDD" id="cd07377">
    <property type="entry name" value="WHTH_GntR"/>
    <property type="match status" value="1"/>
</dbReference>
<reference evidence="6 8" key="1">
    <citation type="submission" date="2014-04" db="EMBL/GenBank/DDBJ databases">
        <authorList>
            <person name="Bishop-Lilly K.A."/>
            <person name="Broomall S.M."/>
            <person name="Chain P.S."/>
            <person name="Chertkov O."/>
            <person name="Coyne S.R."/>
            <person name="Daligault H.E."/>
            <person name="Davenport K.W."/>
            <person name="Erkkila T."/>
            <person name="Frey K.G."/>
            <person name="Gibbons H.S."/>
            <person name="Gu W."/>
            <person name="Jaissle J."/>
            <person name="Johnson S.L."/>
            <person name="Koroleva G.I."/>
            <person name="Ladner J.T."/>
            <person name="Lo C.-C."/>
            <person name="Minogue T.D."/>
            <person name="Munk C."/>
            <person name="Palacios G.F."/>
            <person name="Redden C.L."/>
            <person name="Rosenzweig C.N."/>
            <person name="Scholz M.B."/>
            <person name="Teshima H."/>
            <person name="Xu Y."/>
        </authorList>
    </citation>
    <scope>NUCLEOTIDE SEQUENCE [LARGE SCALE GENOMIC DNA]</scope>
    <source>
        <strain evidence="8">gladioli</strain>
        <strain evidence="6">Gladioli</strain>
    </source>
</reference>
<reference evidence="7" key="2">
    <citation type="submission" date="2017-09" db="EMBL/GenBank/DDBJ databases">
        <title>FDA dAtabase for Regulatory Grade micrObial Sequences (FDA-ARGOS): Supporting development and validation of Infectious Disease Dx tests.</title>
        <authorList>
            <person name="Minogue T."/>
            <person name="Wolcott M."/>
            <person name="Wasieloski L."/>
            <person name="Aguilar W."/>
            <person name="Moore D."/>
            <person name="Tallon L.J."/>
            <person name="Sadzewicz L."/>
            <person name="Ott S."/>
            <person name="Zhao X."/>
            <person name="Nagaraj S."/>
            <person name="Vavikolanu K."/>
            <person name="Aluvathingal J."/>
            <person name="Nadendla S."/>
            <person name="Sichtig H."/>
        </authorList>
    </citation>
    <scope>NUCLEOTIDE SEQUENCE</scope>
    <source>
        <strain evidence="7">FDAARGOS_390</strain>
    </source>
</reference>
<evidence type="ECO:0000256" key="3">
    <source>
        <dbReference type="ARBA" id="ARBA00023163"/>
    </source>
</evidence>
<dbReference type="GO" id="GO:0006547">
    <property type="term" value="P:L-histidine metabolic process"/>
    <property type="evidence" value="ECO:0007669"/>
    <property type="project" value="UniProtKB-UniRule"/>
</dbReference>
<keyword evidence="1" id="KW-0805">Transcription regulation</keyword>
<feature type="domain" description="HTH gntR-type" evidence="5">
    <location>
        <begin position="18"/>
        <end position="86"/>
    </location>
</feature>
<dbReference type="InterPro" id="IPR050679">
    <property type="entry name" value="Bact_HTH_transcr_reg"/>
</dbReference>
<evidence type="ECO:0000313" key="7">
    <source>
        <dbReference type="EMBL" id="PEH37912.1"/>
    </source>
</evidence>
<dbReference type="Pfam" id="PF07702">
    <property type="entry name" value="UTRA"/>
    <property type="match status" value="1"/>
</dbReference>
<dbReference type="FunFam" id="1.10.10.10:FF:000079">
    <property type="entry name" value="GntR family transcriptional regulator"/>
    <property type="match status" value="1"/>
</dbReference>